<dbReference type="EMBL" id="JBBMFF010000222">
    <property type="protein sequence ID" value="MEQ2511261.1"/>
    <property type="molecule type" value="Genomic_DNA"/>
</dbReference>
<accession>A0ABV1G7B6</accession>
<keyword evidence="3" id="KW-1185">Reference proteome</keyword>
<dbReference type="GO" id="GO:0016757">
    <property type="term" value="F:glycosyltransferase activity"/>
    <property type="evidence" value="ECO:0007669"/>
    <property type="project" value="UniProtKB-KW"/>
</dbReference>
<dbReference type="Pfam" id="PF13439">
    <property type="entry name" value="Glyco_transf_4"/>
    <property type="match status" value="1"/>
</dbReference>
<evidence type="ECO:0000313" key="2">
    <source>
        <dbReference type="EMBL" id="MEQ2511261.1"/>
    </source>
</evidence>
<evidence type="ECO:0000259" key="1">
    <source>
        <dbReference type="Pfam" id="PF13439"/>
    </source>
</evidence>
<keyword evidence="2" id="KW-0328">Glycosyltransferase</keyword>
<name>A0ABV1G7B6_9FIRM</name>
<organism evidence="2 3">
    <name type="scientific">Faecousia intestinalis</name>
    <dbReference type="NCBI Taxonomy" id="3133167"/>
    <lineage>
        <taxon>Bacteria</taxon>
        <taxon>Bacillati</taxon>
        <taxon>Bacillota</taxon>
        <taxon>Clostridia</taxon>
        <taxon>Eubacteriales</taxon>
        <taxon>Oscillospiraceae</taxon>
        <taxon>Faecousia</taxon>
    </lineage>
</organism>
<comment type="caution">
    <text evidence="2">The sequence shown here is derived from an EMBL/GenBank/DDBJ whole genome shotgun (WGS) entry which is preliminary data.</text>
</comment>
<dbReference type="SUPFAM" id="SSF53756">
    <property type="entry name" value="UDP-Glycosyltransferase/glycogen phosphorylase"/>
    <property type="match status" value="1"/>
</dbReference>
<reference evidence="2 3" key="1">
    <citation type="submission" date="2024-03" db="EMBL/GenBank/DDBJ databases">
        <title>Human intestinal bacterial collection.</title>
        <authorList>
            <person name="Pauvert C."/>
            <person name="Hitch T.C.A."/>
            <person name="Clavel T."/>
        </authorList>
    </citation>
    <scope>NUCLEOTIDE SEQUENCE [LARGE SCALE GENOMIC DNA]</scope>
    <source>
        <strain evidence="2 3">CLA-AA-H192</strain>
    </source>
</reference>
<protein>
    <submittedName>
        <fullName evidence="2">Glycosyltransferase</fullName>
        <ecNumber evidence="2">2.4.-.-</ecNumber>
    </submittedName>
</protein>
<dbReference type="RefSeq" id="WP_349135971.1">
    <property type="nucleotide sequence ID" value="NZ_JBBMFF010000222.1"/>
</dbReference>
<dbReference type="InterPro" id="IPR028098">
    <property type="entry name" value="Glyco_trans_4-like_N"/>
</dbReference>
<keyword evidence="2" id="KW-0808">Transferase</keyword>
<dbReference type="Gene3D" id="3.40.50.2000">
    <property type="entry name" value="Glycogen Phosphorylase B"/>
    <property type="match status" value="2"/>
</dbReference>
<proteinExistence type="predicted"/>
<sequence length="440" mass="51118">MNNVLVIFSAFAPQNNCASIPNTKLTKYLLRGNLKVTLVTSAITSDMEIDESLLPNEMQNARCIRVNRSKWFEKTIFSLRNRITKSGTKQKMKAAKKPLQAWIVSQIKAVYFWIADYDWFYNATRQIREELSGEHFDVVYSSYPDVCTHKLGEYIRKKGIADIWVADFRDPICYELFNKYSYRRNDITQHRIVRKADMVTVVSEGAIEKFFYPDVDREKIHYIPNGFDPEDFSYERGQINNAENNALHFFYAGTLYQGRRDFSVLFQALHELIQENQILPDDVVIEYAGRESETFLQMADDHNMKDRCRDFGYITHQRVIELMGSTYCTLVCSHNSEVDRGVVTGKVFELLSAEKTIVAIITGSLPNSELGQIIKECNAGIVYEQANGTEEYTQFKLKLFSLVKQKKMMGRIRSNIDRDMRDKYAYQNIAKQLEELFETT</sequence>
<dbReference type="Proteomes" id="UP001491552">
    <property type="component" value="Unassembled WGS sequence"/>
</dbReference>
<evidence type="ECO:0000313" key="3">
    <source>
        <dbReference type="Proteomes" id="UP001491552"/>
    </source>
</evidence>
<feature type="domain" description="Glycosyltransferase subfamily 4-like N-terminal" evidence="1">
    <location>
        <begin position="101"/>
        <end position="230"/>
    </location>
</feature>
<dbReference type="PANTHER" id="PTHR12526">
    <property type="entry name" value="GLYCOSYLTRANSFERASE"/>
    <property type="match status" value="1"/>
</dbReference>
<dbReference type="EC" id="2.4.-.-" evidence="2"/>
<gene>
    <name evidence="2" type="ORF">WMO66_08385</name>
</gene>